<gene>
    <name evidence="2" type="ORF">PQR62_13375</name>
</gene>
<evidence type="ECO:0000313" key="3">
    <source>
        <dbReference type="Proteomes" id="UP001629246"/>
    </source>
</evidence>
<reference evidence="2 3" key="1">
    <citation type="journal article" date="2024" name="Chem. Sci.">
        <title>Discovery of megapolipeptins by genome mining of a Burkholderiales bacteria collection.</title>
        <authorList>
            <person name="Paulo B.S."/>
            <person name="Recchia M.J.J."/>
            <person name="Lee S."/>
            <person name="Fergusson C.H."/>
            <person name="Romanowski S.B."/>
            <person name="Hernandez A."/>
            <person name="Krull N."/>
            <person name="Liu D.Y."/>
            <person name="Cavanagh H."/>
            <person name="Bos A."/>
            <person name="Gray C.A."/>
            <person name="Murphy B.T."/>
            <person name="Linington R.G."/>
            <person name="Eustaquio A.S."/>
        </authorList>
    </citation>
    <scope>NUCLEOTIDE SEQUENCE [LARGE SCALE GENOMIC DNA]</scope>
    <source>
        <strain evidence="2 3">RL21-008-BIB-A</strain>
    </source>
</reference>
<evidence type="ECO:0000313" key="2">
    <source>
        <dbReference type="EMBL" id="MFL9925261.1"/>
    </source>
</evidence>
<sequence length="107" mass="11889">MPSTISSAPQASSDQSGRRLSRDEYATEVMRRYQEFRLWAMQNWPVATQPLDDAAFYATERELKLLLGARLHPQDGAESKRPGPPPGQAGSGDGDGEFRDVTPMPWP</sequence>
<feature type="compositionally biased region" description="Polar residues" evidence="1">
    <location>
        <begin position="1"/>
        <end position="15"/>
    </location>
</feature>
<comment type="caution">
    <text evidence="2">The sequence shown here is derived from an EMBL/GenBank/DDBJ whole genome shotgun (WGS) entry which is preliminary data.</text>
</comment>
<dbReference type="EMBL" id="JAQQFM010000005">
    <property type="protein sequence ID" value="MFL9925261.1"/>
    <property type="molecule type" value="Genomic_DNA"/>
</dbReference>
<name>A0ABW9A9V5_9BURK</name>
<feature type="region of interest" description="Disordered" evidence="1">
    <location>
        <begin position="1"/>
        <end position="24"/>
    </location>
</feature>
<evidence type="ECO:0000256" key="1">
    <source>
        <dbReference type="SAM" id="MobiDB-lite"/>
    </source>
</evidence>
<dbReference type="RefSeq" id="WP_408158436.1">
    <property type="nucleotide sequence ID" value="NZ_JAQQFM010000005.1"/>
</dbReference>
<accession>A0ABW9A9V5</accession>
<dbReference type="Proteomes" id="UP001629246">
    <property type="component" value="Unassembled WGS sequence"/>
</dbReference>
<organism evidence="2 3">
    <name type="scientific">Herbaspirillum lusitanum</name>
    <dbReference type="NCBI Taxonomy" id="213312"/>
    <lineage>
        <taxon>Bacteria</taxon>
        <taxon>Pseudomonadati</taxon>
        <taxon>Pseudomonadota</taxon>
        <taxon>Betaproteobacteria</taxon>
        <taxon>Burkholderiales</taxon>
        <taxon>Oxalobacteraceae</taxon>
        <taxon>Herbaspirillum</taxon>
    </lineage>
</organism>
<keyword evidence="3" id="KW-1185">Reference proteome</keyword>
<feature type="compositionally biased region" description="Basic and acidic residues" evidence="1">
    <location>
        <begin position="72"/>
        <end position="81"/>
    </location>
</feature>
<protein>
    <submittedName>
        <fullName evidence="2">Uncharacterized protein</fullName>
    </submittedName>
</protein>
<feature type="region of interest" description="Disordered" evidence="1">
    <location>
        <begin position="68"/>
        <end position="107"/>
    </location>
</feature>
<proteinExistence type="predicted"/>